<dbReference type="EMBL" id="JBHUOX010000018">
    <property type="protein sequence ID" value="MFD3002640.1"/>
    <property type="molecule type" value="Genomic_DNA"/>
</dbReference>
<keyword evidence="1" id="KW-0805">Transcription regulation</keyword>
<dbReference type="SUPFAM" id="SSF46894">
    <property type="entry name" value="C-terminal effector domain of the bipartite response regulators"/>
    <property type="match status" value="1"/>
</dbReference>
<gene>
    <name evidence="5" type="ORF">ACFS7Z_19875</name>
</gene>
<dbReference type="PRINTS" id="PR00038">
    <property type="entry name" value="HTHLUXR"/>
</dbReference>
<keyword evidence="2" id="KW-0238">DNA-binding</keyword>
<keyword evidence="6" id="KW-1185">Reference proteome</keyword>
<dbReference type="InterPro" id="IPR036388">
    <property type="entry name" value="WH-like_DNA-bd_sf"/>
</dbReference>
<dbReference type="PANTHER" id="PTHR44688:SF16">
    <property type="entry name" value="DNA-BINDING TRANSCRIPTIONAL ACTIVATOR DEVR_DOSR"/>
    <property type="match status" value="1"/>
</dbReference>
<evidence type="ECO:0000256" key="3">
    <source>
        <dbReference type="ARBA" id="ARBA00023163"/>
    </source>
</evidence>
<name>A0ABW6BXT4_9BACT</name>
<dbReference type="SMART" id="SM00421">
    <property type="entry name" value="HTH_LUXR"/>
    <property type="match status" value="1"/>
</dbReference>
<evidence type="ECO:0000259" key="4">
    <source>
        <dbReference type="PROSITE" id="PS50043"/>
    </source>
</evidence>
<dbReference type="InterPro" id="IPR016032">
    <property type="entry name" value="Sig_transdc_resp-reg_C-effctor"/>
</dbReference>
<evidence type="ECO:0000313" key="5">
    <source>
        <dbReference type="EMBL" id="MFD3002640.1"/>
    </source>
</evidence>
<proteinExistence type="predicted"/>
<dbReference type="Gene3D" id="1.10.10.10">
    <property type="entry name" value="Winged helix-like DNA-binding domain superfamily/Winged helix DNA-binding domain"/>
    <property type="match status" value="1"/>
</dbReference>
<organism evidence="5 6">
    <name type="scientific">Pontibacter toksunensis</name>
    <dbReference type="NCBI Taxonomy" id="1332631"/>
    <lineage>
        <taxon>Bacteria</taxon>
        <taxon>Pseudomonadati</taxon>
        <taxon>Bacteroidota</taxon>
        <taxon>Cytophagia</taxon>
        <taxon>Cytophagales</taxon>
        <taxon>Hymenobacteraceae</taxon>
        <taxon>Pontibacter</taxon>
    </lineage>
</organism>
<evidence type="ECO:0000256" key="2">
    <source>
        <dbReference type="ARBA" id="ARBA00023125"/>
    </source>
</evidence>
<dbReference type="RefSeq" id="WP_377488420.1">
    <property type="nucleotide sequence ID" value="NZ_JBHUOX010000018.1"/>
</dbReference>
<comment type="caution">
    <text evidence="5">The sequence shown here is derived from an EMBL/GenBank/DDBJ whole genome shotgun (WGS) entry which is preliminary data.</text>
</comment>
<dbReference type="PANTHER" id="PTHR44688">
    <property type="entry name" value="DNA-BINDING TRANSCRIPTIONAL ACTIVATOR DEVR_DOSR"/>
    <property type="match status" value="1"/>
</dbReference>
<protein>
    <submittedName>
        <fullName evidence="5">Response regulator transcription factor</fullName>
    </submittedName>
</protein>
<dbReference type="Proteomes" id="UP001597641">
    <property type="component" value="Unassembled WGS sequence"/>
</dbReference>
<dbReference type="Pfam" id="PF00196">
    <property type="entry name" value="GerE"/>
    <property type="match status" value="1"/>
</dbReference>
<dbReference type="PROSITE" id="PS50043">
    <property type="entry name" value="HTH_LUXR_2"/>
    <property type="match status" value="1"/>
</dbReference>
<accession>A0ABW6BXT4</accession>
<dbReference type="InterPro" id="IPR000792">
    <property type="entry name" value="Tscrpt_reg_LuxR_C"/>
</dbReference>
<dbReference type="CDD" id="cd06170">
    <property type="entry name" value="LuxR_C_like"/>
    <property type="match status" value="1"/>
</dbReference>
<reference evidence="6" key="1">
    <citation type="journal article" date="2019" name="Int. J. Syst. Evol. Microbiol.">
        <title>The Global Catalogue of Microorganisms (GCM) 10K type strain sequencing project: providing services to taxonomists for standard genome sequencing and annotation.</title>
        <authorList>
            <consortium name="The Broad Institute Genomics Platform"/>
            <consortium name="The Broad Institute Genome Sequencing Center for Infectious Disease"/>
            <person name="Wu L."/>
            <person name="Ma J."/>
        </authorList>
    </citation>
    <scope>NUCLEOTIDE SEQUENCE [LARGE SCALE GENOMIC DNA]</scope>
    <source>
        <strain evidence="6">KCTC 23984</strain>
    </source>
</reference>
<sequence length="235" mass="27121">MKETQTDTTAFSESSDSKIKACVADMIDTANKMPGAVIIHDLRDWSVAWMNERGLIPLGVSLEYITSITAEEYYSQFFNPEDAKDYVPKVLGLLERNNDEEICVVFQQVRFASERNWKWHFASTKILLRDEAEKPLLAVTIAIPIDGMHYVTAKVERLLEENNFLRRHYHHFAKLTSREHDILRLMALGKSSLETSEILFISTATVDTHRKNIKQKLNTNSFFELSQYARAFDLI</sequence>
<evidence type="ECO:0000313" key="6">
    <source>
        <dbReference type="Proteomes" id="UP001597641"/>
    </source>
</evidence>
<feature type="domain" description="HTH luxR-type" evidence="4">
    <location>
        <begin position="168"/>
        <end position="233"/>
    </location>
</feature>
<evidence type="ECO:0000256" key="1">
    <source>
        <dbReference type="ARBA" id="ARBA00023015"/>
    </source>
</evidence>
<keyword evidence="3" id="KW-0804">Transcription</keyword>